<dbReference type="AlphaFoldDB" id="A0A0C3CUM9"/>
<evidence type="ECO:0000313" key="1">
    <source>
        <dbReference type="EMBL" id="KIM52250.1"/>
    </source>
</evidence>
<accession>A0A0C3CUM9</accession>
<reference evidence="1 2" key="1">
    <citation type="submission" date="2014-04" db="EMBL/GenBank/DDBJ databases">
        <authorList>
            <consortium name="DOE Joint Genome Institute"/>
            <person name="Kuo A."/>
            <person name="Kohler A."/>
            <person name="Nagy L.G."/>
            <person name="Floudas D."/>
            <person name="Copeland A."/>
            <person name="Barry K.W."/>
            <person name="Cichocki N."/>
            <person name="Veneault-Fourrey C."/>
            <person name="LaButti K."/>
            <person name="Lindquist E.A."/>
            <person name="Lipzen A."/>
            <person name="Lundell T."/>
            <person name="Morin E."/>
            <person name="Murat C."/>
            <person name="Sun H."/>
            <person name="Tunlid A."/>
            <person name="Henrissat B."/>
            <person name="Grigoriev I.V."/>
            <person name="Hibbett D.S."/>
            <person name="Martin F."/>
            <person name="Nordberg H.P."/>
            <person name="Cantor M.N."/>
            <person name="Hua S.X."/>
        </authorList>
    </citation>
    <scope>NUCLEOTIDE SEQUENCE [LARGE SCALE GENOMIC DNA]</scope>
    <source>
        <strain evidence="1 2">Foug A</strain>
    </source>
</reference>
<dbReference type="HOGENOM" id="CLU_2868913_0_0_1"/>
<name>A0A0C3CUM9_9AGAM</name>
<sequence length="64" mass="7090">MTHSCYIQKRMCRKVRVALGVIILRPPGSAVQIKNTGPLQGHCAESRGPSWWPFVTTPKMPSGQ</sequence>
<reference evidence="2" key="2">
    <citation type="submission" date="2015-01" db="EMBL/GenBank/DDBJ databases">
        <title>Evolutionary Origins and Diversification of the Mycorrhizal Mutualists.</title>
        <authorList>
            <consortium name="DOE Joint Genome Institute"/>
            <consortium name="Mycorrhizal Genomics Consortium"/>
            <person name="Kohler A."/>
            <person name="Kuo A."/>
            <person name="Nagy L.G."/>
            <person name="Floudas D."/>
            <person name="Copeland A."/>
            <person name="Barry K.W."/>
            <person name="Cichocki N."/>
            <person name="Veneault-Fourrey C."/>
            <person name="LaButti K."/>
            <person name="Lindquist E.A."/>
            <person name="Lipzen A."/>
            <person name="Lundell T."/>
            <person name="Morin E."/>
            <person name="Murat C."/>
            <person name="Riley R."/>
            <person name="Ohm R."/>
            <person name="Sun H."/>
            <person name="Tunlid A."/>
            <person name="Henrissat B."/>
            <person name="Grigoriev I.V."/>
            <person name="Hibbett D.S."/>
            <person name="Martin F."/>
        </authorList>
    </citation>
    <scope>NUCLEOTIDE SEQUENCE [LARGE SCALE GENOMIC DNA]</scope>
    <source>
        <strain evidence="2">Foug A</strain>
    </source>
</reference>
<dbReference type="InParanoid" id="A0A0C3CUM9"/>
<protein>
    <submittedName>
        <fullName evidence="1">Uncharacterized protein</fullName>
    </submittedName>
</protein>
<proteinExistence type="predicted"/>
<organism evidence="1 2">
    <name type="scientific">Scleroderma citrinum Foug A</name>
    <dbReference type="NCBI Taxonomy" id="1036808"/>
    <lineage>
        <taxon>Eukaryota</taxon>
        <taxon>Fungi</taxon>
        <taxon>Dikarya</taxon>
        <taxon>Basidiomycota</taxon>
        <taxon>Agaricomycotina</taxon>
        <taxon>Agaricomycetes</taxon>
        <taxon>Agaricomycetidae</taxon>
        <taxon>Boletales</taxon>
        <taxon>Sclerodermatineae</taxon>
        <taxon>Sclerodermataceae</taxon>
        <taxon>Scleroderma</taxon>
    </lineage>
</organism>
<keyword evidence="2" id="KW-1185">Reference proteome</keyword>
<evidence type="ECO:0000313" key="2">
    <source>
        <dbReference type="Proteomes" id="UP000053989"/>
    </source>
</evidence>
<gene>
    <name evidence="1" type="ORF">SCLCIDRAFT_1223932</name>
</gene>
<dbReference type="Proteomes" id="UP000053989">
    <property type="component" value="Unassembled WGS sequence"/>
</dbReference>
<dbReference type="EMBL" id="KN822218">
    <property type="protein sequence ID" value="KIM52250.1"/>
    <property type="molecule type" value="Genomic_DNA"/>
</dbReference>